<keyword evidence="1 4" id="KW-0812">Transmembrane</keyword>
<evidence type="ECO:0000256" key="4">
    <source>
        <dbReference type="SAM" id="Phobius"/>
    </source>
</evidence>
<dbReference type="PROSITE" id="PS50850">
    <property type="entry name" value="MFS"/>
    <property type="match status" value="1"/>
</dbReference>
<dbReference type="AlphaFoldDB" id="A0A1T1H9M4"/>
<proteinExistence type="predicted"/>
<dbReference type="EMBL" id="MTSD02000006">
    <property type="protein sequence ID" value="OOV86515.1"/>
    <property type="molecule type" value="Genomic_DNA"/>
</dbReference>
<feature type="transmembrane region" description="Helical" evidence="4">
    <location>
        <begin position="169"/>
        <end position="187"/>
    </location>
</feature>
<feature type="transmembrane region" description="Helical" evidence="4">
    <location>
        <begin position="311"/>
        <end position="331"/>
    </location>
</feature>
<dbReference type="GO" id="GO:0022857">
    <property type="term" value="F:transmembrane transporter activity"/>
    <property type="evidence" value="ECO:0007669"/>
    <property type="project" value="InterPro"/>
</dbReference>
<dbReference type="PANTHER" id="PTHR11360:SF284">
    <property type="entry name" value="EG:103B4.3 PROTEIN-RELATED"/>
    <property type="match status" value="1"/>
</dbReference>
<feature type="transmembrane region" description="Helical" evidence="4">
    <location>
        <begin position="261"/>
        <end position="279"/>
    </location>
</feature>
<feature type="domain" description="Major facilitator superfamily (MFS) profile" evidence="5">
    <location>
        <begin position="8"/>
        <end position="401"/>
    </location>
</feature>
<dbReference type="SUPFAM" id="SSF103473">
    <property type="entry name" value="MFS general substrate transporter"/>
    <property type="match status" value="1"/>
</dbReference>
<feature type="transmembrane region" description="Helical" evidence="4">
    <location>
        <begin position="377"/>
        <end position="396"/>
    </location>
</feature>
<feature type="transmembrane region" description="Helical" evidence="4">
    <location>
        <begin position="286"/>
        <end position="305"/>
    </location>
</feature>
<dbReference type="RefSeq" id="WP_078320335.1">
    <property type="nucleotide sequence ID" value="NZ_FXTS01000007.1"/>
</dbReference>
<reference evidence="6" key="1">
    <citation type="submission" date="2017-02" db="EMBL/GenBank/DDBJ databases">
        <title>Draft Genome Sequence of the Salt Water Bacterium Oceanospirillum linum ATCC 11336.</title>
        <authorList>
            <person name="Trachtenberg A.M."/>
            <person name="Carney J.G."/>
            <person name="Linnane J.D."/>
            <person name="Rheaume B.A."/>
            <person name="Pitts N.L."/>
            <person name="Mykles D.L."/>
            <person name="Maclea K.S."/>
        </authorList>
    </citation>
    <scope>NUCLEOTIDE SEQUENCE [LARGE SCALE GENOMIC DNA]</scope>
    <source>
        <strain evidence="6">ATCC 11336</strain>
    </source>
</reference>
<dbReference type="InterPro" id="IPR020846">
    <property type="entry name" value="MFS_dom"/>
</dbReference>
<dbReference type="InterPro" id="IPR036259">
    <property type="entry name" value="MFS_trans_sf"/>
</dbReference>
<dbReference type="PANTHER" id="PTHR11360">
    <property type="entry name" value="MONOCARBOXYLATE TRANSPORTER"/>
    <property type="match status" value="1"/>
</dbReference>
<evidence type="ECO:0000259" key="5">
    <source>
        <dbReference type="PROSITE" id="PS50850"/>
    </source>
</evidence>
<protein>
    <recommendedName>
        <fullName evidence="5">Major facilitator superfamily (MFS) profile domain-containing protein</fullName>
    </recommendedName>
</protein>
<keyword evidence="3 4" id="KW-0472">Membrane</keyword>
<keyword evidence="7" id="KW-1185">Reference proteome</keyword>
<feature type="transmembrane region" description="Helical" evidence="4">
    <location>
        <begin position="343"/>
        <end position="365"/>
    </location>
</feature>
<dbReference type="STRING" id="966.BTA35_0213530"/>
<feature type="transmembrane region" description="Helical" evidence="4">
    <location>
        <begin position="47"/>
        <end position="68"/>
    </location>
</feature>
<gene>
    <name evidence="6" type="ORF">BTA35_0213530</name>
</gene>
<dbReference type="Pfam" id="PF07690">
    <property type="entry name" value="MFS_1"/>
    <property type="match status" value="1"/>
</dbReference>
<dbReference type="InterPro" id="IPR050327">
    <property type="entry name" value="Proton-linked_MCT"/>
</dbReference>
<keyword evidence="2 4" id="KW-1133">Transmembrane helix</keyword>
<feature type="transmembrane region" description="Helical" evidence="4">
    <location>
        <begin position="224"/>
        <end position="249"/>
    </location>
</feature>
<sequence length="409" mass="43846">MNTARINPWWVVLAAGIILAYNMGVRLSTGLLIPNINSDLGISQSDLAFGFAVQNLLWGAVSPVAGLLAERFGTVRILLVGALLYGLGMVLAAIAQDNMLFFIGNALLVGIGVGATTFPIVLAAVGQKFPANKRTLALGIASAGGSLGQFGYAFILGKISPVIGWSDTFMWFAGSTLIVFALAWLLAESKQLREERRSAQISSPTRLFDWQAIGKAIQVPEYQLLNIGFFVCGFHVAFITVHMAGFVNFCGLPSSVASNSIALIGLINVIGAVTVGWAGDRWHKPYLLTLIYGLRTLLIIMLIILPPTYEVFYAFSVVMGMLWLSTVPLTSGCVAHLFGTKNLASLFGIVMFSHQVGAFFGSWWGGLLFEWYGDYSIALSLSAGLGLLAALVHLPLTPKRFAAAEFKAA</sequence>
<name>A0A1T1H9M4_OCELI</name>
<feature type="transmembrane region" description="Helical" evidence="4">
    <location>
        <begin position="101"/>
        <end position="124"/>
    </location>
</feature>
<evidence type="ECO:0000256" key="2">
    <source>
        <dbReference type="ARBA" id="ARBA00022989"/>
    </source>
</evidence>
<dbReference type="CDD" id="cd17355">
    <property type="entry name" value="MFS_YcxA_like"/>
    <property type="match status" value="1"/>
</dbReference>
<evidence type="ECO:0000256" key="3">
    <source>
        <dbReference type="ARBA" id="ARBA00023136"/>
    </source>
</evidence>
<evidence type="ECO:0000256" key="1">
    <source>
        <dbReference type="ARBA" id="ARBA00022692"/>
    </source>
</evidence>
<accession>A0A1T1H9M4</accession>
<evidence type="ECO:0000313" key="7">
    <source>
        <dbReference type="Proteomes" id="UP000190064"/>
    </source>
</evidence>
<evidence type="ECO:0000313" key="6">
    <source>
        <dbReference type="EMBL" id="OOV86515.1"/>
    </source>
</evidence>
<comment type="caution">
    <text evidence="6">The sequence shown here is derived from an EMBL/GenBank/DDBJ whole genome shotgun (WGS) entry which is preliminary data.</text>
</comment>
<organism evidence="6 7">
    <name type="scientific">Oceanospirillum linum</name>
    <dbReference type="NCBI Taxonomy" id="966"/>
    <lineage>
        <taxon>Bacteria</taxon>
        <taxon>Pseudomonadati</taxon>
        <taxon>Pseudomonadota</taxon>
        <taxon>Gammaproteobacteria</taxon>
        <taxon>Oceanospirillales</taxon>
        <taxon>Oceanospirillaceae</taxon>
        <taxon>Oceanospirillum</taxon>
    </lineage>
</organism>
<feature type="transmembrane region" description="Helical" evidence="4">
    <location>
        <begin position="7"/>
        <end position="27"/>
    </location>
</feature>
<feature type="transmembrane region" description="Helical" evidence="4">
    <location>
        <begin position="75"/>
        <end position="95"/>
    </location>
</feature>
<feature type="transmembrane region" description="Helical" evidence="4">
    <location>
        <begin position="136"/>
        <end position="157"/>
    </location>
</feature>
<dbReference type="Gene3D" id="1.20.1250.20">
    <property type="entry name" value="MFS general substrate transporter like domains"/>
    <property type="match status" value="2"/>
</dbReference>
<dbReference type="InterPro" id="IPR011701">
    <property type="entry name" value="MFS"/>
</dbReference>
<dbReference type="Proteomes" id="UP000190064">
    <property type="component" value="Unassembled WGS sequence"/>
</dbReference>